<sequence>MRYMSIYRAAESTAPPSAEDMAKMGAFNERMTRSGVLIATGGCLPSSLGARVRAASGKVSVTDGPFVETKEVTAGFAIIECESKAQAIQLAKEFLAVAGGDGECEVREMFTGGDCGHAD</sequence>
<dbReference type="KEGG" id="uru:DSM104443_03963"/>
<feature type="domain" description="YCII-related" evidence="2">
    <location>
        <begin position="1"/>
        <end position="99"/>
    </location>
</feature>
<reference evidence="3 4" key="1">
    <citation type="submission" date="2020-04" db="EMBL/GenBank/DDBJ databases">
        <title>Usitatibacter rugosus gen. nov., sp. nov. and Usitatibacter palustris sp. nov., novel members of Usitatibacteraceae fam. nov. within the order Nitrosomonadales isolated from soil.</title>
        <authorList>
            <person name="Huber K.J."/>
            <person name="Neumann-Schaal M."/>
            <person name="Geppert A."/>
            <person name="Luckner M."/>
            <person name="Wanner G."/>
            <person name="Overmann J."/>
        </authorList>
    </citation>
    <scope>NUCLEOTIDE SEQUENCE [LARGE SCALE GENOMIC DNA]</scope>
    <source>
        <strain evidence="3 4">0125_3</strain>
    </source>
</reference>
<gene>
    <name evidence="3" type="ORF">DSM104443_03963</name>
</gene>
<evidence type="ECO:0000313" key="3">
    <source>
        <dbReference type="EMBL" id="QJR12869.1"/>
    </source>
</evidence>
<comment type="similarity">
    <text evidence="1">Belongs to the YciI family.</text>
</comment>
<dbReference type="Proteomes" id="UP000501534">
    <property type="component" value="Chromosome"/>
</dbReference>
<dbReference type="SUPFAM" id="SSF54909">
    <property type="entry name" value="Dimeric alpha+beta barrel"/>
    <property type="match status" value="1"/>
</dbReference>
<protein>
    <recommendedName>
        <fullName evidence="2">YCII-related domain-containing protein</fullName>
    </recommendedName>
</protein>
<dbReference type="AlphaFoldDB" id="A0A6M4H036"/>
<dbReference type="RefSeq" id="WP_171095444.1">
    <property type="nucleotide sequence ID" value="NZ_CP053069.1"/>
</dbReference>
<organism evidence="3 4">
    <name type="scientific">Usitatibacter rugosus</name>
    <dbReference type="NCBI Taxonomy" id="2732067"/>
    <lineage>
        <taxon>Bacteria</taxon>
        <taxon>Pseudomonadati</taxon>
        <taxon>Pseudomonadota</taxon>
        <taxon>Betaproteobacteria</taxon>
        <taxon>Nitrosomonadales</taxon>
        <taxon>Usitatibacteraceae</taxon>
        <taxon>Usitatibacter</taxon>
    </lineage>
</organism>
<keyword evidence="4" id="KW-1185">Reference proteome</keyword>
<dbReference type="PANTHER" id="PTHR35174:SF1">
    <property type="entry name" value="BLL0086 PROTEIN"/>
    <property type="match status" value="1"/>
</dbReference>
<evidence type="ECO:0000313" key="4">
    <source>
        <dbReference type="Proteomes" id="UP000501534"/>
    </source>
</evidence>
<evidence type="ECO:0000259" key="2">
    <source>
        <dbReference type="Pfam" id="PF03795"/>
    </source>
</evidence>
<dbReference type="EMBL" id="CP053069">
    <property type="protein sequence ID" value="QJR12869.1"/>
    <property type="molecule type" value="Genomic_DNA"/>
</dbReference>
<name>A0A6M4H036_9PROT</name>
<dbReference type="Gene3D" id="3.30.70.1060">
    <property type="entry name" value="Dimeric alpha+beta barrel"/>
    <property type="match status" value="1"/>
</dbReference>
<proteinExistence type="inferred from homology"/>
<accession>A0A6M4H036</accession>
<evidence type="ECO:0000256" key="1">
    <source>
        <dbReference type="ARBA" id="ARBA00007689"/>
    </source>
</evidence>
<dbReference type="InterPro" id="IPR011008">
    <property type="entry name" value="Dimeric_a/b-barrel"/>
</dbReference>
<dbReference type="PANTHER" id="PTHR35174">
    <property type="entry name" value="BLL7171 PROTEIN-RELATED"/>
    <property type="match status" value="1"/>
</dbReference>
<dbReference type="Pfam" id="PF03795">
    <property type="entry name" value="YCII"/>
    <property type="match status" value="1"/>
</dbReference>
<dbReference type="InterPro" id="IPR005545">
    <property type="entry name" value="YCII"/>
</dbReference>